<accession>A0A2T2Z1H5</accession>
<dbReference type="Proteomes" id="UP000241647">
    <property type="component" value="Unassembled WGS sequence"/>
</dbReference>
<proteinExistence type="inferred from homology"/>
<reference evidence="3 4" key="1">
    <citation type="submission" date="2018-02" db="EMBL/GenBank/DDBJ databases">
        <title>8 Nocardia nova and 1 Nocardia cyriacigeorgica strain used for evolution to TMP-SMX.</title>
        <authorList>
            <person name="Mehta H."/>
            <person name="Weng J."/>
            <person name="Shamoo Y."/>
        </authorList>
    </citation>
    <scope>NUCLEOTIDE SEQUENCE [LARGE SCALE GENOMIC DNA]</scope>
    <source>
        <strain evidence="3 4">ATCC 33727</strain>
    </source>
</reference>
<comment type="similarity">
    <text evidence="1">Belongs to the ADP-ribosylglycohydrolase family.</text>
</comment>
<evidence type="ECO:0000313" key="4">
    <source>
        <dbReference type="Proteomes" id="UP000241647"/>
    </source>
</evidence>
<dbReference type="InterPro" id="IPR005502">
    <property type="entry name" value="Ribosyl_crysJ1"/>
</dbReference>
<dbReference type="PANTHER" id="PTHR16222:SF24">
    <property type="entry name" value="ADP-RIBOSYLHYDROLASE ARH3"/>
    <property type="match status" value="1"/>
</dbReference>
<evidence type="ECO:0000256" key="1">
    <source>
        <dbReference type="ARBA" id="ARBA00010702"/>
    </source>
</evidence>
<dbReference type="GO" id="GO:0016787">
    <property type="term" value="F:hydrolase activity"/>
    <property type="evidence" value="ECO:0007669"/>
    <property type="project" value="UniProtKB-KW"/>
</dbReference>
<comment type="caution">
    <text evidence="3">The sequence shown here is derived from an EMBL/GenBank/DDBJ whole genome shotgun (WGS) entry which is preliminary data.</text>
</comment>
<sequence length="492" mass="54402">MAWEAGVYRTQGGGLLARCEDYRGGAAVRDPRIAPKGWSKSERDRRNMKLGYWHDDWAERWEDRVEFRPENWPDDSDYNVHFVDVEAPAEAQVEFGDRSNEITGSLPGGTRKLWIPTGAERLRGAVISAAAGDAFAYSCGRGLLKTFPWNTGGWNKENLADYLPETWASPTWITQLMANAAEGLLRALGGRRAGNHVDPISAVQHGFQRWLYAMKEDPEKIGIVNEWRIYGGVYARDAGEHDGPDGIVVEDFALQRNFDPDPAVVDALLAFASTGIRSTPADPRSAARGGDVLVRAALAAVWSEDLSETFDLAVAIAALTHPHPDDYMAAGVLAVVLHQQIRDHPFMDCLSAAYDELVRRPDHEKTRVMVNRAVRLVQDERPPTEVATLRWQFPDGGVDGAEALGIALYCAMASDYLREALLMALNYATHRNEVAATAGLLIGAEYGIQAVPRVFLDPIKSAATLDTLAHDLATELRDVLTDKEWLRRYPPT</sequence>
<dbReference type="Pfam" id="PF03747">
    <property type="entry name" value="ADP_ribosyl_GH"/>
    <property type="match status" value="1"/>
</dbReference>
<dbReference type="EMBL" id="PYHS01000009">
    <property type="protein sequence ID" value="PSR61626.1"/>
    <property type="molecule type" value="Genomic_DNA"/>
</dbReference>
<name>A0A2T2Z1H5_9NOCA</name>
<protein>
    <submittedName>
        <fullName evidence="3">ADP-ribosylglycohydrolase family protein</fullName>
    </submittedName>
</protein>
<dbReference type="AlphaFoldDB" id="A0A2T2Z1H5"/>
<gene>
    <name evidence="3" type="ORF">C8259_18970</name>
</gene>
<dbReference type="InterPro" id="IPR050792">
    <property type="entry name" value="ADP-ribosylglycohydrolase"/>
</dbReference>
<evidence type="ECO:0000256" key="2">
    <source>
        <dbReference type="ARBA" id="ARBA00022801"/>
    </source>
</evidence>
<dbReference type="Gene3D" id="1.10.4080.10">
    <property type="entry name" value="ADP-ribosylation/Crystallin J1"/>
    <property type="match status" value="1"/>
</dbReference>
<evidence type="ECO:0000313" key="3">
    <source>
        <dbReference type="EMBL" id="PSR61626.1"/>
    </source>
</evidence>
<dbReference type="PANTHER" id="PTHR16222">
    <property type="entry name" value="ADP-RIBOSYLGLYCOHYDROLASE"/>
    <property type="match status" value="1"/>
</dbReference>
<keyword evidence="2 3" id="KW-0378">Hydrolase</keyword>
<dbReference type="SUPFAM" id="SSF101478">
    <property type="entry name" value="ADP-ribosylglycohydrolase"/>
    <property type="match status" value="1"/>
</dbReference>
<organism evidence="3 4">
    <name type="scientific">Nocardia nova</name>
    <dbReference type="NCBI Taxonomy" id="37330"/>
    <lineage>
        <taxon>Bacteria</taxon>
        <taxon>Bacillati</taxon>
        <taxon>Actinomycetota</taxon>
        <taxon>Actinomycetes</taxon>
        <taxon>Mycobacteriales</taxon>
        <taxon>Nocardiaceae</taxon>
        <taxon>Nocardia</taxon>
    </lineage>
</organism>
<dbReference type="InterPro" id="IPR036705">
    <property type="entry name" value="Ribosyl_crysJ1_sf"/>
</dbReference>